<dbReference type="SUPFAM" id="SSF49503">
    <property type="entry name" value="Cupredoxins"/>
    <property type="match status" value="3"/>
</dbReference>
<dbReference type="InterPro" id="IPR011707">
    <property type="entry name" value="Cu-oxidase-like_N"/>
</dbReference>
<dbReference type="RefSeq" id="WP_013131899.1">
    <property type="nucleotide sequence ID" value="NC_014165.1"/>
</dbReference>
<dbReference type="STRING" id="469371.Tbis_1652"/>
<dbReference type="PANTHER" id="PTHR48267">
    <property type="entry name" value="CUPREDOXIN SUPERFAMILY PROTEIN"/>
    <property type="match status" value="1"/>
</dbReference>
<dbReference type="PANTHER" id="PTHR48267:SF1">
    <property type="entry name" value="BILIRUBIN OXIDASE"/>
    <property type="match status" value="1"/>
</dbReference>
<comment type="similarity">
    <text evidence="1">Belongs to the multicopper oxidase family.</text>
</comment>
<evidence type="ECO:0000256" key="1">
    <source>
        <dbReference type="ARBA" id="ARBA00010609"/>
    </source>
</evidence>
<dbReference type="InterPro" id="IPR006311">
    <property type="entry name" value="TAT_signal"/>
</dbReference>
<dbReference type="InterPro" id="IPR011706">
    <property type="entry name" value="Cu-oxidase_C"/>
</dbReference>
<dbReference type="Pfam" id="PF07732">
    <property type="entry name" value="Cu-oxidase_3"/>
    <property type="match status" value="1"/>
</dbReference>
<dbReference type="Pfam" id="PF07731">
    <property type="entry name" value="Cu-oxidase_2"/>
    <property type="match status" value="1"/>
</dbReference>
<organism evidence="4 5">
    <name type="scientific">Thermobispora bispora (strain ATCC 19993 / DSM 43833 / CBS 139.67 / JCM 10125 / KCTC 9307 / NBRC 14880 / R51)</name>
    <dbReference type="NCBI Taxonomy" id="469371"/>
    <lineage>
        <taxon>Bacteria</taxon>
        <taxon>Bacillati</taxon>
        <taxon>Actinomycetota</taxon>
        <taxon>Actinomycetes</taxon>
        <taxon>Streptosporangiales</taxon>
        <taxon>Streptosporangiaceae</taxon>
        <taxon>Thermobispora</taxon>
    </lineage>
</organism>
<dbReference type="EC" id="1.3.3.5" evidence="4"/>
<dbReference type="AlphaFoldDB" id="D6YAZ9"/>
<dbReference type="PROSITE" id="PS51318">
    <property type="entry name" value="TAT"/>
    <property type="match status" value="1"/>
</dbReference>
<dbReference type="CDD" id="cd13844">
    <property type="entry name" value="CuRO_1_BOD_CotA_like"/>
    <property type="match status" value="1"/>
</dbReference>
<dbReference type="Gene3D" id="2.60.40.420">
    <property type="entry name" value="Cupredoxins - blue copper proteins"/>
    <property type="match status" value="3"/>
</dbReference>
<evidence type="ECO:0000259" key="2">
    <source>
        <dbReference type="Pfam" id="PF07731"/>
    </source>
</evidence>
<dbReference type="Proteomes" id="UP000006640">
    <property type="component" value="Chromosome"/>
</dbReference>
<dbReference type="CDD" id="cd13891">
    <property type="entry name" value="CuRO_3_CotA_like"/>
    <property type="match status" value="1"/>
</dbReference>
<dbReference type="KEGG" id="tbi:Tbis_1652"/>
<sequence>MVTRRDFLRGCAAVLLGSRAVGPAARGAAPELDPRSIPKYVTPLPIPPVMPAAPGEDPGTYVIAVRRFRQRMLPPGYPVTTVFGYGAPHRPETFATPAWTIEARADRPVQVTWVNQLVGRDGRHLPHLLSVDPTLHWANPPGGVAHRDHRPSFTSTPGPYRGPVPIVTHLHGGHSPDDSDGHPEAWFLPAACTVPAGYAAEGSRYAEFAEAFAERTGVTWRPGSAVYRYRNDQAAATLWYHDHALGITRLNVYAGLAGFYLIRGGPADLPQGVLPWPAPQAGDPPGLRYHEIPLAVQDRSFTADGALHYPDRRDAGGATGAYLPHGDVPPIWVPEFFGTTMLVNGVTWPVLDVEPCRYRFRLLNGCNSRTLILSIAASPAVRPVRAALPLWCVGGDGGFLPSPVELERLTLAPAERADVVVDFTGVREGTELYLVNEGPDVPYRGDGSDRPADPATTGQVMKFVVRALTGRDTSVPPGRLELPSPAPLGEAVRTRRLALLERESATPEVGPVAALLGVEGARPVPYGWHDPVTENPAVGDVEVWEFHNHTVDAHPMHIHEVMFEVVGREPFRGPARGPYPWERGRKDAVIAPPQQVTRVKARFDLAGRYVWHCHILEHEDNEMMRPYRIGP</sequence>
<evidence type="ECO:0000259" key="3">
    <source>
        <dbReference type="Pfam" id="PF07732"/>
    </source>
</evidence>
<dbReference type="eggNOG" id="COG2132">
    <property type="taxonomic scope" value="Bacteria"/>
</dbReference>
<dbReference type="GO" id="GO:0047705">
    <property type="term" value="F:bilirubin oxidase activity"/>
    <property type="evidence" value="ECO:0007669"/>
    <property type="project" value="UniProtKB-EC"/>
</dbReference>
<evidence type="ECO:0000313" key="4">
    <source>
        <dbReference type="EMBL" id="ADG88366.1"/>
    </source>
</evidence>
<keyword evidence="5" id="KW-1185">Reference proteome</keyword>
<keyword evidence="4" id="KW-0560">Oxidoreductase</keyword>
<evidence type="ECO:0000313" key="5">
    <source>
        <dbReference type="Proteomes" id="UP000006640"/>
    </source>
</evidence>
<dbReference type="CDD" id="cd13868">
    <property type="entry name" value="CuRO_2_CotA_like"/>
    <property type="match status" value="1"/>
</dbReference>
<dbReference type="InterPro" id="IPR045087">
    <property type="entry name" value="Cu-oxidase_fam"/>
</dbReference>
<gene>
    <name evidence="4" type="ordered locus">Tbis_1652</name>
</gene>
<dbReference type="EMBL" id="CP001874">
    <property type="protein sequence ID" value="ADG88366.1"/>
    <property type="molecule type" value="Genomic_DNA"/>
</dbReference>
<dbReference type="GO" id="GO:0005507">
    <property type="term" value="F:copper ion binding"/>
    <property type="evidence" value="ECO:0007669"/>
    <property type="project" value="InterPro"/>
</dbReference>
<dbReference type="OrthoDB" id="345021at2"/>
<dbReference type="InterPro" id="IPR008972">
    <property type="entry name" value="Cupredoxin"/>
</dbReference>
<reference evidence="4 5" key="1">
    <citation type="submission" date="2010-01" db="EMBL/GenBank/DDBJ databases">
        <title>The complete genome of Thermobispora bispora DSM 43833.</title>
        <authorList>
            <consortium name="US DOE Joint Genome Institute (JGI-PGF)"/>
            <person name="Lucas S."/>
            <person name="Copeland A."/>
            <person name="Lapidus A."/>
            <person name="Glavina del Rio T."/>
            <person name="Dalin E."/>
            <person name="Tice H."/>
            <person name="Bruce D."/>
            <person name="Goodwin L."/>
            <person name="Pitluck S."/>
            <person name="Kyrpides N."/>
            <person name="Mavromatis K."/>
            <person name="Ivanova N."/>
            <person name="Mikhailova N."/>
            <person name="Chertkov O."/>
            <person name="Brettin T."/>
            <person name="Detter J.C."/>
            <person name="Han C."/>
            <person name="Larimer F."/>
            <person name="Land M."/>
            <person name="Hauser L."/>
            <person name="Markowitz V."/>
            <person name="Cheng J.-F."/>
            <person name="Hugenholtz P."/>
            <person name="Woyke T."/>
            <person name="Wu D."/>
            <person name="Jando M."/>
            <person name="Schneider S."/>
            <person name="Klenk H.-P."/>
            <person name="Eisen J.A."/>
        </authorList>
    </citation>
    <scope>NUCLEOTIDE SEQUENCE [LARGE SCALE GENOMIC DNA]</scope>
    <source>
        <strain evidence="5">ATCC 19993 / DSM 43833 / CBS 139.67 / JCM 10125 / KCTC 9307 / NBRC 14880 / R51</strain>
    </source>
</reference>
<proteinExistence type="inferred from homology"/>
<name>D6YAZ9_THEBD</name>
<feature type="domain" description="Plastocyanin-like" evidence="2">
    <location>
        <begin position="535"/>
        <end position="629"/>
    </location>
</feature>
<feature type="domain" description="Plastocyanin-like" evidence="3">
    <location>
        <begin position="224"/>
        <end position="264"/>
    </location>
</feature>
<protein>
    <submittedName>
        <fullName evidence="4">Bilirubin oxidase</fullName>
        <ecNumber evidence="4">1.3.3.5</ecNumber>
    </submittedName>
</protein>
<accession>D6YAZ9</accession>
<dbReference type="HOGENOM" id="CLU_009100_4_0_11"/>